<dbReference type="SUPFAM" id="SSF56235">
    <property type="entry name" value="N-terminal nucleophile aminohydrolases (Ntn hydrolases)"/>
    <property type="match status" value="1"/>
</dbReference>
<dbReference type="InterPro" id="IPR029055">
    <property type="entry name" value="Ntn_hydrolases_N"/>
</dbReference>
<gene>
    <name evidence="2" type="ORF">C4520_07100</name>
</gene>
<comment type="caution">
    <text evidence="2">The sequence shown here is derived from an EMBL/GenBank/DDBJ whole genome shotgun (WGS) entry which is preliminary data.</text>
</comment>
<organism evidence="2 3">
    <name type="scientific">Abyssobacteria bacterium (strain SURF_5)</name>
    <dbReference type="NCBI Taxonomy" id="2093360"/>
    <lineage>
        <taxon>Bacteria</taxon>
        <taxon>Pseudomonadati</taxon>
        <taxon>Candidatus Hydrogenedentota</taxon>
        <taxon>Candidatus Abyssobacteria</taxon>
    </lineage>
</organism>
<dbReference type="GO" id="GO:0016491">
    <property type="term" value="F:oxidoreductase activity"/>
    <property type="evidence" value="ECO:0007669"/>
    <property type="project" value="InterPro"/>
</dbReference>
<dbReference type="PROSITE" id="PS51278">
    <property type="entry name" value="GATASE_TYPE_2"/>
    <property type="match status" value="1"/>
</dbReference>
<dbReference type="Gene3D" id="2.160.20.60">
    <property type="entry name" value="Glutamate synthase, alpha subunit, C-terminal domain"/>
    <property type="match status" value="1"/>
</dbReference>
<dbReference type="PANTHER" id="PTHR39673:SF5">
    <property type="entry name" value="TUNGSTEN-CONTAINING FORMYLMETHANOFURAN DEHYDROGENASE 2 SUBUNIT C"/>
    <property type="match status" value="1"/>
</dbReference>
<accession>A0A3A4NRC2</accession>
<name>A0A3A4NRC2_ABYX5</name>
<sequence>MDMKSEFIIRSREPLLQAAPACAPRKEAEEGGCGVVGFACSIPVGGKHIYEPSCQMHNRGNGKGGGIAAVGFVPEQLGITRDVLDSHYILQIGLLNMDARKTVEEEFILPHFDVAQMSMLPTVDNYRDIEGLEVRPPDVLRCIARVKPAVLDGYIRDHSLDSLSRTEAEDEFVYQNSFRLNQNLYASLGEKKAFVLSHGRNMMILKIVGYAEKLAQYYLLEDFKAHCWIAHQRYPTKGRVWHPGGAHPFMGMHEALVHNGDFANYVSVCEYLKMRNVYPLFLTDTEVSIQLFDLWKRVYRYPLEYVIEAMAPTTELDFNRLPAEKQRIYRQVQACHMHGSPDGPWFFIIGRNDVENNRFQLIGITDTSMLRPQVFAFTLGEVSIGLCCSEKQAIDATLHSLAQEDPRFHPIADKYWNARGGSHTDGGAFIFTVSGAGENKKMTCANKFGIEVTLSPEKKHRDRAEAVTAPKTQDALSRRIRTFLKREDADGLFAWISDSVARWRYNTLAWVLQESAEIAEQGDRERAVIIAALTLLNDRRYATGKKKRSSVLELVRLSLHSIFRSCPAIESAQSSRYRLIGWENRHQLRAPVESEQILVIDAAGFAPEGPDCHSHLLIAGFRLGWRRFIAYNFRGERFSGCGFGPETQGVIIDLYDSTGDYVASGIDGMEIYIHGDGQDQLAQIIKQGKLVVYGDVGQTFMYGAKGGSIYVMGNAAGRPLINAVGRPRVVVNGTCLDYLAESFMAGDALNGGGFVVLNAVEFDEEGSLRDLPFPYPGSNLFSLASGGAIYVRDPHRLVADEQLNGGEFAPMTAADWQLILPHLQENERLFGISVMNHLLTVNGKRMAPEDVYRKVRPVKLAVLAKVAEHE</sequence>
<dbReference type="AlphaFoldDB" id="A0A3A4NRC2"/>
<dbReference type="Gene3D" id="3.60.20.10">
    <property type="entry name" value="Glutamine Phosphoribosylpyrophosphate, subunit 1, domain 1"/>
    <property type="match status" value="1"/>
</dbReference>
<dbReference type="EMBL" id="QZKU01000052">
    <property type="protein sequence ID" value="RJP23007.1"/>
    <property type="molecule type" value="Genomic_DNA"/>
</dbReference>
<dbReference type="Proteomes" id="UP000265882">
    <property type="component" value="Unassembled WGS sequence"/>
</dbReference>
<proteinExistence type="predicted"/>
<dbReference type="Pfam" id="PF01493">
    <property type="entry name" value="GXGXG"/>
    <property type="match status" value="1"/>
</dbReference>
<feature type="domain" description="Glutamine amidotransferase type-2" evidence="1">
    <location>
        <begin position="33"/>
        <end position="415"/>
    </location>
</feature>
<dbReference type="InterPro" id="IPR017932">
    <property type="entry name" value="GATase_2_dom"/>
</dbReference>
<dbReference type="InterPro" id="IPR002489">
    <property type="entry name" value="Glu_synth_asu_C"/>
</dbReference>
<dbReference type="SUPFAM" id="SSF69336">
    <property type="entry name" value="Alpha subunit of glutamate synthase, C-terminal domain"/>
    <property type="match status" value="1"/>
</dbReference>
<protein>
    <submittedName>
        <fullName evidence="2">Glutamate synthase</fullName>
    </submittedName>
</protein>
<evidence type="ECO:0000313" key="2">
    <source>
        <dbReference type="EMBL" id="RJP23007.1"/>
    </source>
</evidence>
<evidence type="ECO:0000259" key="1">
    <source>
        <dbReference type="PROSITE" id="PS51278"/>
    </source>
</evidence>
<reference evidence="2 3" key="1">
    <citation type="journal article" date="2017" name="ISME J.">
        <title>Energy and carbon metabolisms in a deep terrestrial subsurface fluid microbial community.</title>
        <authorList>
            <person name="Momper L."/>
            <person name="Jungbluth S.P."/>
            <person name="Lee M.D."/>
            <person name="Amend J.P."/>
        </authorList>
    </citation>
    <scope>NUCLEOTIDE SEQUENCE [LARGE SCALE GENOMIC DNA]</scope>
    <source>
        <strain evidence="2">SURF_5</strain>
    </source>
</reference>
<dbReference type="InterPro" id="IPR036485">
    <property type="entry name" value="Glu_synth_asu_C_sf"/>
</dbReference>
<evidence type="ECO:0000313" key="3">
    <source>
        <dbReference type="Proteomes" id="UP000265882"/>
    </source>
</evidence>
<dbReference type="PANTHER" id="PTHR39673">
    <property type="entry name" value="TUNGSTEN FORMYLMETHANOFURAN DEHYDROGENASE, SUBUNIT C (FWDC)"/>
    <property type="match status" value="1"/>
</dbReference>